<evidence type="ECO:0000256" key="1">
    <source>
        <dbReference type="ARBA" id="ARBA00022741"/>
    </source>
</evidence>
<dbReference type="PANTHER" id="PTHR48012">
    <property type="entry name" value="STERILE20-LIKE KINASE, ISOFORM B-RELATED"/>
    <property type="match status" value="1"/>
</dbReference>
<evidence type="ECO:0000313" key="4">
    <source>
        <dbReference type="EMBL" id="CAE6458907.1"/>
    </source>
</evidence>
<evidence type="ECO:0000313" key="5">
    <source>
        <dbReference type="Proteomes" id="UP000663853"/>
    </source>
</evidence>
<dbReference type="Proteomes" id="UP000663853">
    <property type="component" value="Unassembled WGS sequence"/>
</dbReference>
<dbReference type="EMBL" id="CAJMXA010001358">
    <property type="protein sequence ID" value="CAE6458907.1"/>
    <property type="molecule type" value="Genomic_DNA"/>
</dbReference>
<evidence type="ECO:0000259" key="3">
    <source>
        <dbReference type="PROSITE" id="PS50011"/>
    </source>
</evidence>
<dbReference type="SUPFAM" id="SSF56112">
    <property type="entry name" value="Protein kinase-like (PK-like)"/>
    <property type="match status" value="1"/>
</dbReference>
<sequence>MPCNIFQVHGDLKPENILLSKEHTPKLTDFGNAALSEYTLQFTHSNTAQGMSLRWTAPEIIKQETKPTHAGDVYSLGM</sequence>
<gene>
    <name evidence="4" type="ORF">RDB_LOCUS59280</name>
</gene>
<accession>A0A8H3BJ77</accession>
<dbReference type="Pfam" id="PF00069">
    <property type="entry name" value="Pkinase"/>
    <property type="match status" value="1"/>
</dbReference>
<dbReference type="InterPro" id="IPR011009">
    <property type="entry name" value="Kinase-like_dom_sf"/>
</dbReference>
<dbReference type="InterPro" id="IPR050629">
    <property type="entry name" value="STE20/SPS1-PAK"/>
</dbReference>
<protein>
    <recommendedName>
        <fullName evidence="3">Protein kinase domain-containing protein</fullName>
    </recommendedName>
</protein>
<dbReference type="GO" id="GO:0005737">
    <property type="term" value="C:cytoplasm"/>
    <property type="evidence" value="ECO:0007669"/>
    <property type="project" value="TreeGrafter"/>
</dbReference>
<dbReference type="Gene3D" id="1.10.510.10">
    <property type="entry name" value="Transferase(Phosphotransferase) domain 1"/>
    <property type="match status" value="1"/>
</dbReference>
<dbReference type="AlphaFoldDB" id="A0A8H3BJ77"/>
<reference evidence="4" key="1">
    <citation type="submission" date="2021-01" db="EMBL/GenBank/DDBJ databases">
        <authorList>
            <person name="Kaushik A."/>
        </authorList>
    </citation>
    <scope>NUCLEOTIDE SEQUENCE</scope>
    <source>
        <strain evidence="4">AG6-10EEA</strain>
    </source>
</reference>
<organism evidence="4 5">
    <name type="scientific">Rhizoctonia solani</name>
    <dbReference type="NCBI Taxonomy" id="456999"/>
    <lineage>
        <taxon>Eukaryota</taxon>
        <taxon>Fungi</taxon>
        <taxon>Dikarya</taxon>
        <taxon>Basidiomycota</taxon>
        <taxon>Agaricomycotina</taxon>
        <taxon>Agaricomycetes</taxon>
        <taxon>Cantharellales</taxon>
        <taxon>Ceratobasidiaceae</taxon>
        <taxon>Rhizoctonia</taxon>
    </lineage>
</organism>
<dbReference type="GO" id="GO:0004674">
    <property type="term" value="F:protein serine/threonine kinase activity"/>
    <property type="evidence" value="ECO:0007669"/>
    <property type="project" value="TreeGrafter"/>
</dbReference>
<dbReference type="PANTHER" id="PTHR48012:SF26">
    <property type="entry name" value="SERINE_THREONINE-PROTEIN KINASE DDB_G0283821-RELATED"/>
    <property type="match status" value="1"/>
</dbReference>
<evidence type="ECO:0000256" key="2">
    <source>
        <dbReference type="ARBA" id="ARBA00022840"/>
    </source>
</evidence>
<keyword evidence="1" id="KW-0547">Nucleotide-binding</keyword>
<dbReference type="InterPro" id="IPR000719">
    <property type="entry name" value="Prot_kinase_dom"/>
</dbReference>
<feature type="non-terminal residue" evidence="4">
    <location>
        <position position="1"/>
    </location>
</feature>
<dbReference type="GO" id="GO:0005524">
    <property type="term" value="F:ATP binding"/>
    <property type="evidence" value="ECO:0007669"/>
    <property type="project" value="UniProtKB-KW"/>
</dbReference>
<dbReference type="PROSITE" id="PS50011">
    <property type="entry name" value="PROTEIN_KINASE_DOM"/>
    <property type="match status" value="1"/>
</dbReference>
<keyword evidence="2" id="KW-0067">ATP-binding</keyword>
<proteinExistence type="predicted"/>
<feature type="domain" description="Protein kinase" evidence="3">
    <location>
        <begin position="1"/>
        <end position="78"/>
    </location>
</feature>
<name>A0A8H3BJ77_9AGAM</name>
<comment type="caution">
    <text evidence="4">The sequence shown here is derived from an EMBL/GenBank/DDBJ whole genome shotgun (WGS) entry which is preliminary data.</text>
</comment>